<dbReference type="AlphaFoldDB" id="A0A8D8Q324"/>
<dbReference type="EMBL" id="HBUF01055648">
    <property type="protein sequence ID" value="CAG6623754.1"/>
    <property type="molecule type" value="Transcribed_RNA"/>
</dbReference>
<proteinExistence type="predicted"/>
<accession>A0A8D8Q324</accession>
<sequence>MVYWCLMNYSIQPLCFNLKNSMNSLANTTLATWKKRLDMTNSKMIGSIVPLDLQESTNPCFFWTRLLRTWLKYGLFNPSPSPQTSIIYSYAKIKIDDILLLYYIIYLIKYIKIRFFPLF</sequence>
<evidence type="ECO:0000313" key="1">
    <source>
        <dbReference type="EMBL" id="CAG6623754.1"/>
    </source>
</evidence>
<organism evidence="1">
    <name type="scientific">Cacopsylla melanoneura</name>
    <dbReference type="NCBI Taxonomy" id="428564"/>
    <lineage>
        <taxon>Eukaryota</taxon>
        <taxon>Metazoa</taxon>
        <taxon>Ecdysozoa</taxon>
        <taxon>Arthropoda</taxon>
        <taxon>Hexapoda</taxon>
        <taxon>Insecta</taxon>
        <taxon>Pterygota</taxon>
        <taxon>Neoptera</taxon>
        <taxon>Paraneoptera</taxon>
        <taxon>Hemiptera</taxon>
        <taxon>Sternorrhyncha</taxon>
        <taxon>Psylloidea</taxon>
        <taxon>Psyllidae</taxon>
        <taxon>Psyllinae</taxon>
        <taxon>Cacopsylla</taxon>
    </lineage>
</organism>
<name>A0A8D8Q324_9HEMI</name>
<protein>
    <submittedName>
        <fullName evidence="1">Uncharacterized protein</fullName>
    </submittedName>
</protein>
<reference evidence="1" key="1">
    <citation type="submission" date="2021-05" db="EMBL/GenBank/DDBJ databases">
        <authorList>
            <person name="Alioto T."/>
            <person name="Alioto T."/>
            <person name="Gomez Garrido J."/>
        </authorList>
    </citation>
    <scope>NUCLEOTIDE SEQUENCE</scope>
</reference>